<dbReference type="InterPro" id="IPR012902">
    <property type="entry name" value="N_methyl_site"/>
</dbReference>
<sequence>MHRNDRAGFTLIELTIVVTIIAMIAAVAIPTYVAARSSSNESAAIATLRHIATAQAQLVACSAIDSNANGGGEVGYFGELTGATPIRVFSAMGPALGGPLQRLDPDLLGVRFERIVSDGTDGVAMAGGYYFKMFLPDASPLPPVNGIGEDPLGGARSGTLPGATNSERLWACYAWPVSHGRTGHRAFFINQDGEVLATQNFPAQAGGSYSGVARVPAADAVFSQPSDISSRPATARSGLAAQDQLLWSRVGG</sequence>
<evidence type="ECO:0000256" key="1">
    <source>
        <dbReference type="SAM" id="Phobius"/>
    </source>
</evidence>
<protein>
    <submittedName>
        <fullName evidence="2">Putative major pilin subunit</fullName>
    </submittedName>
</protein>
<dbReference type="RefSeq" id="WP_145199002.1">
    <property type="nucleotide sequence ID" value="NZ_CP036434.1"/>
</dbReference>
<keyword evidence="3" id="KW-1185">Reference proteome</keyword>
<evidence type="ECO:0000313" key="2">
    <source>
        <dbReference type="EMBL" id="QDV07685.1"/>
    </source>
</evidence>
<dbReference type="AlphaFoldDB" id="A0A518EUA9"/>
<dbReference type="SUPFAM" id="SSF54523">
    <property type="entry name" value="Pili subunits"/>
    <property type="match status" value="1"/>
</dbReference>
<name>A0A518EUA9_9BACT</name>
<evidence type="ECO:0000313" key="3">
    <source>
        <dbReference type="Proteomes" id="UP000320390"/>
    </source>
</evidence>
<organism evidence="2 3">
    <name type="scientific">Saltatorellus ferox</name>
    <dbReference type="NCBI Taxonomy" id="2528018"/>
    <lineage>
        <taxon>Bacteria</taxon>
        <taxon>Pseudomonadati</taxon>
        <taxon>Planctomycetota</taxon>
        <taxon>Planctomycetia</taxon>
        <taxon>Planctomycetia incertae sedis</taxon>
        <taxon>Saltatorellus</taxon>
    </lineage>
</organism>
<dbReference type="NCBIfam" id="TIGR02532">
    <property type="entry name" value="IV_pilin_GFxxxE"/>
    <property type="match status" value="1"/>
</dbReference>
<keyword evidence="1" id="KW-0472">Membrane</keyword>
<dbReference type="PROSITE" id="PS00409">
    <property type="entry name" value="PROKAR_NTER_METHYL"/>
    <property type="match status" value="1"/>
</dbReference>
<reference evidence="2 3" key="1">
    <citation type="submission" date="2019-02" db="EMBL/GenBank/DDBJ databases">
        <title>Deep-cultivation of Planctomycetes and their phenomic and genomic characterization uncovers novel biology.</title>
        <authorList>
            <person name="Wiegand S."/>
            <person name="Jogler M."/>
            <person name="Boedeker C."/>
            <person name="Pinto D."/>
            <person name="Vollmers J."/>
            <person name="Rivas-Marin E."/>
            <person name="Kohn T."/>
            <person name="Peeters S.H."/>
            <person name="Heuer A."/>
            <person name="Rast P."/>
            <person name="Oberbeckmann S."/>
            <person name="Bunk B."/>
            <person name="Jeske O."/>
            <person name="Meyerdierks A."/>
            <person name="Storesund J.E."/>
            <person name="Kallscheuer N."/>
            <person name="Luecker S."/>
            <person name="Lage O.M."/>
            <person name="Pohl T."/>
            <person name="Merkel B.J."/>
            <person name="Hornburger P."/>
            <person name="Mueller R.-W."/>
            <person name="Bruemmer F."/>
            <person name="Labrenz M."/>
            <person name="Spormann A.M."/>
            <person name="Op den Camp H."/>
            <person name="Overmann J."/>
            <person name="Amann R."/>
            <person name="Jetten M.S.M."/>
            <person name="Mascher T."/>
            <person name="Medema M.H."/>
            <person name="Devos D.P."/>
            <person name="Kaster A.-K."/>
            <person name="Ovreas L."/>
            <person name="Rohde M."/>
            <person name="Galperin M.Y."/>
            <person name="Jogler C."/>
        </authorList>
    </citation>
    <scope>NUCLEOTIDE SEQUENCE [LARGE SCALE GENOMIC DNA]</scope>
    <source>
        <strain evidence="2 3">Poly30</strain>
    </source>
</reference>
<dbReference type="EMBL" id="CP036434">
    <property type="protein sequence ID" value="QDV07685.1"/>
    <property type="molecule type" value="Genomic_DNA"/>
</dbReference>
<feature type="transmembrane region" description="Helical" evidence="1">
    <location>
        <begin position="12"/>
        <end position="33"/>
    </location>
</feature>
<keyword evidence="1" id="KW-0812">Transmembrane</keyword>
<dbReference type="OrthoDB" id="282961at2"/>
<dbReference type="Proteomes" id="UP000320390">
    <property type="component" value="Chromosome"/>
</dbReference>
<dbReference type="Gene3D" id="3.30.700.10">
    <property type="entry name" value="Glycoprotein, Type 4 Pilin"/>
    <property type="match status" value="1"/>
</dbReference>
<accession>A0A518EUA9</accession>
<gene>
    <name evidence="2" type="ORF">Poly30_32140</name>
</gene>
<dbReference type="InterPro" id="IPR045584">
    <property type="entry name" value="Pilin-like"/>
</dbReference>
<proteinExistence type="predicted"/>
<dbReference type="Pfam" id="PF07963">
    <property type="entry name" value="N_methyl"/>
    <property type="match status" value="1"/>
</dbReference>
<keyword evidence="1" id="KW-1133">Transmembrane helix</keyword>